<dbReference type="GO" id="GO:0008270">
    <property type="term" value="F:zinc ion binding"/>
    <property type="evidence" value="ECO:0007669"/>
    <property type="project" value="UniProtKB-KW"/>
</dbReference>
<evidence type="ECO:0000256" key="1">
    <source>
        <dbReference type="PROSITE-ProRule" id="PRU00047"/>
    </source>
</evidence>
<dbReference type="PROSITE" id="PS50158">
    <property type="entry name" value="ZF_CCHC"/>
    <property type="match status" value="1"/>
</dbReference>
<organism evidence="5 6">
    <name type="scientific">Euphydryas editha</name>
    <name type="common">Edith's checkerspot</name>
    <dbReference type="NCBI Taxonomy" id="104508"/>
    <lineage>
        <taxon>Eukaryota</taxon>
        <taxon>Metazoa</taxon>
        <taxon>Ecdysozoa</taxon>
        <taxon>Arthropoda</taxon>
        <taxon>Hexapoda</taxon>
        <taxon>Insecta</taxon>
        <taxon>Pterygota</taxon>
        <taxon>Neoptera</taxon>
        <taxon>Endopterygota</taxon>
        <taxon>Lepidoptera</taxon>
        <taxon>Glossata</taxon>
        <taxon>Ditrysia</taxon>
        <taxon>Papilionoidea</taxon>
        <taxon>Nymphalidae</taxon>
        <taxon>Nymphalinae</taxon>
        <taxon>Euphydryas</taxon>
    </lineage>
</organism>
<feature type="region of interest" description="Disordered" evidence="3">
    <location>
        <begin position="10"/>
        <end position="54"/>
    </location>
</feature>
<proteinExistence type="predicted"/>
<reference evidence="5" key="1">
    <citation type="submission" date="2022-03" db="EMBL/GenBank/DDBJ databases">
        <authorList>
            <person name="Tunstrom K."/>
        </authorList>
    </citation>
    <scope>NUCLEOTIDE SEQUENCE</scope>
</reference>
<feature type="coiled-coil region" evidence="2">
    <location>
        <begin position="145"/>
        <end position="179"/>
    </location>
</feature>
<feature type="compositionally biased region" description="Acidic residues" evidence="3">
    <location>
        <begin position="16"/>
        <end position="27"/>
    </location>
</feature>
<comment type="caution">
    <text evidence="5">The sequence shown here is derived from an EMBL/GenBank/DDBJ whole genome shotgun (WGS) entry which is preliminary data.</text>
</comment>
<evidence type="ECO:0000313" key="6">
    <source>
        <dbReference type="Proteomes" id="UP001153954"/>
    </source>
</evidence>
<gene>
    <name evidence="5" type="ORF">EEDITHA_LOCUS8255</name>
</gene>
<feature type="region of interest" description="Disordered" evidence="3">
    <location>
        <begin position="226"/>
        <end position="327"/>
    </location>
</feature>
<sequence length="631" mass="68798">MALTLKFFKKTKKDDGEEETTALDSDDFSSVATASDTSRRGKRRSSDGSIILGRPKRRITRNEEACTESERTIELQARAAEESRRALGLDVGDPRPADALCKQAATDVDLICQVATRSSHLKGTFQRVLKDAAASISQVVEALRERSASDEVRKLQLEISRLRSEMQELKLQNEELRYQRRERTPAISSPIVDLVEEMRASMSGTVQRIIDARFAGLEERLLPAKSHRPPLAADKNREEAQTVPVSGPKKKRKPTPTTAPASGPAPKKVTPNTAATEEGLDGGEWTTVVKKGKKKKKAKTYAAAAAAAPTPQRKPKQQTRPKKARKPRLAIPRAPAVLITLEEYSVSKGITYCHLLERAAETVNLADLGIDGGLNIRRAATGARLLELPKGQTPEVAKRLAEELQTAFGSLARVVQPMKLASLRVSGLDDSVTSEAVATAVAKVGKCDAGDVKVGAIAVGPGGLGGTVVRCPIPAAKALAEARRLLVGWSSARVQVLEQRPMRCFKCMGIGHTRPTCLAAVDRRGACYRCGVEGHIARNCTGALRCAVCADAGKPASHIMGGRECRPQNRGLERRRQRPRPLPKAHRTRSRRRLRLCHHDLPQFPRSPVPGAAEIERSRCPRALYDRRRSA</sequence>
<keyword evidence="1" id="KW-0479">Metal-binding</keyword>
<keyword evidence="6" id="KW-1185">Reference proteome</keyword>
<accession>A0AAU9U1E6</accession>
<feature type="compositionally biased region" description="Low complexity" evidence="3">
    <location>
        <begin position="255"/>
        <end position="268"/>
    </location>
</feature>
<evidence type="ECO:0000259" key="4">
    <source>
        <dbReference type="PROSITE" id="PS50158"/>
    </source>
</evidence>
<dbReference type="Gene3D" id="4.10.60.10">
    <property type="entry name" value="Zinc finger, CCHC-type"/>
    <property type="match status" value="1"/>
</dbReference>
<keyword evidence="1" id="KW-0862">Zinc</keyword>
<dbReference type="SMART" id="SM00343">
    <property type="entry name" value="ZnF_C2HC"/>
    <property type="match status" value="2"/>
</dbReference>
<feature type="region of interest" description="Disordered" evidence="3">
    <location>
        <begin position="560"/>
        <end position="591"/>
    </location>
</feature>
<dbReference type="InterPro" id="IPR036875">
    <property type="entry name" value="Znf_CCHC_sf"/>
</dbReference>
<dbReference type="AlphaFoldDB" id="A0AAU9U1E6"/>
<dbReference type="GO" id="GO:0003676">
    <property type="term" value="F:nucleic acid binding"/>
    <property type="evidence" value="ECO:0007669"/>
    <property type="project" value="InterPro"/>
</dbReference>
<dbReference type="EMBL" id="CAKOGL010000011">
    <property type="protein sequence ID" value="CAH2092502.1"/>
    <property type="molecule type" value="Genomic_DNA"/>
</dbReference>
<dbReference type="InterPro" id="IPR001878">
    <property type="entry name" value="Znf_CCHC"/>
</dbReference>
<feature type="domain" description="CCHC-type" evidence="4">
    <location>
        <begin position="527"/>
        <end position="540"/>
    </location>
</feature>
<protein>
    <recommendedName>
        <fullName evidence="4">CCHC-type domain-containing protein</fullName>
    </recommendedName>
</protein>
<dbReference type="Pfam" id="PF00098">
    <property type="entry name" value="zf-CCHC"/>
    <property type="match status" value="1"/>
</dbReference>
<feature type="compositionally biased region" description="Low complexity" evidence="3">
    <location>
        <begin position="300"/>
        <end position="311"/>
    </location>
</feature>
<name>A0AAU9U1E6_EUPED</name>
<evidence type="ECO:0000256" key="2">
    <source>
        <dbReference type="SAM" id="Coils"/>
    </source>
</evidence>
<feature type="compositionally biased region" description="Basic and acidic residues" evidence="3">
    <location>
        <begin position="561"/>
        <end position="574"/>
    </location>
</feature>
<dbReference type="SUPFAM" id="SSF57756">
    <property type="entry name" value="Retrovirus zinc finger-like domains"/>
    <property type="match status" value="1"/>
</dbReference>
<keyword evidence="1" id="KW-0863">Zinc-finger</keyword>
<evidence type="ECO:0000256" key="3">
    <source>
        <dbReference type="SAM" id="MobiDB-lite"/>
    </source>
</evidence>
<keyword evidence="2" id="KW-0175">Coiled coil</keyword>
<feature type="compositionally biased region" description="Basic residues" evidence="3">
    <location>
        <begin position="290"/>
        <end position="299"/>
    </location>
</feature>
<evidence type="ECO:0000313" key="5">
    <source>
        <dbReference type="EMBL" id="CAH2092502.1"/>
    </source>
</evidence>
<dbReference type="Proteomes" id="UP001153954">
    <property type="component" value="Unassembled WGS sequence"/>
</dbReference>
<feature type="compositionally biased region" description="Basic residues" evidence="3">
    <location>
        <begin position="313"/>
        <end position="327"/>
    </location>
</feature>
<feature type="compositionally biased region" description="Basic residues" evidence="3">
    <location>
        <begin position="575"/>
        <end position="591"/>
    </location>
</feature>